<sequence>MGLVDSRYHLLCNTWTLHRHHVRVFCWIFCFWVFC</sequence>
<comment type="caution">
    <text evidence="1">The sequence shown here is derived from an EMBL/GenBank/DDBJ whole genome shotgun (WGS) entry which is preliminary data.</text>
</comment>
<reference evidence="1" key="2">
    <citation type="submission" date="2023-04" db="EMBL/GenBank/DDBJ databases">
        <authorList>
            <person name="Bruccoleri R.E."/>
            <person name="Oakeley E.J."/>
            <person name="Faust A.-M."/>
            <person name="Dessus-Babus S."/>
            <person name="Altorfer M."/>
            <person name="Burckhardt D."/>
            <person name="Oertli M."/>
            <person name="Naumann U."/>
            <person name="Petersen F."/>
            <person name="Wong J."/>
        </authorList>
    </citation>
    <scope>NUCLEOTIDE SEQUENCE</scope>
    <source>
        <strain evidence="1">GSM-AAB239-AS_SAM_17_03QT</strain>
        <tissue evidence="1">Leaf</tissue>
    </source>
</reference>
<dbReference type="EMBL" id="JANAVB010017997">
    <property type="protein sequence ID" value="KAJ6830097.1"/>
    <property type="molecule type" value="Genomic_DNA"/>
</dbReference>
<evidence type="ECO:0000313" key="2">
    <source>
        <dbReference type="EMBL" id="KAJ6830097.1"/>
    </source>
</evidence>
<reference evidence="1" key="1">
    <citation type="journal article" date="2023" name="GigaByte">
        <title>Genome assembly of the bearded iris, Iris pallida Lam.</title>
        <authorList>
            <person name="Bruccoleri R.E."/>
            <person name="Oakeley E.J."/>
            <person name="Faust A.M.E."/>
            <person name="Altorfer M."/>
            <person name="Dessus-Babus S."/>
            <person name="Burckhardt D."/>
            <person name="Oertli M."/>
            <person name="Naumann U."/>
            <person name="Petersen F."/>
            <person name="Wong J."/>
        </authorList>
    </citation>
    <scope>NUCLEOTIDE SEQUENCE</scope>
    <source>
        <strain evidence="1">GSM-AAB239-AS_SAM_17_03QT</strain>
    </source>
</reference>
<dbReference type="EMBL" id="JANAVB010044017">
    <property type="protein sequence ID" value="KAJ6792224.1"/>
    <property type="molecule type" value="Genomic_DNA"/>
</dbReference>
<proteinExistence type="predicted"/>
<organism evidence="1 3">
    <name type="scientific">Iris pallida</name>
    <name type="common">Sweet iris</name>
    <dbReference type="NCBI Taxonomy" id="29817"/>
    <lineage>
        <taxon>Eukaryota</taxon>
        <taxon>Viridiplantae</taxon>
        <taxon>Streptophyta</taxon>
        <taxon>Embryophyta</taxon>
        <taxon>Tracheophyta</taxon>
        <taxon>Spermatophyta</taxon>
        <taxon>Magnoliopsida</taxon>
        <taxon>Liliopsida</taxon>
        <taxon>Asparagales</taxon>
        <taxon>Iridaceae</taxon>
        <taxon>Iridoideae</taxon>
        <taxon>Irideae</taxon>
        <taxon>Iris</taxon>
    </lineage>
</organism>
<evidence type="ECO:0000313" key="3">
    <source>
        <dbReference type="Proteomes" id="UP001140949"/>
    </source>
</evidence>
<dbReference type="Proteomes" id="UP001140949">
    <property type="component" value="Unassembled WGS sequence"/>
</dbReference>
<name>A0AAX6DKE0_IRIPA</name>
<gene>
    <name evidence="2" type="ORF">M6B38_125605</name>
    <name evidence="1" type="ORF">M6B38_240580</name>
</gene>
<protein>
    <submittedName>
        <fullName evidence="1">Uncharacterized protein</fullName>
    </submittedName>
</protein>
<evidence type="ECO:0000313" key="1">
    <source>
        <dbReference type="EMBL" id="KAJ6792224.1"/>
    </source>
</evidence>
<keyword evidence="3" id="KW-1185">Reference proteome</keyword>
<accession>A0AAX6DKE0</accession>
<dbReference type="AlphaFoldDB" id="A0AAX6DKE0"/>